<dbReference type="EMBL" id="JBBNAF010000003">
    <property type="protein sequence ID" value="KAK9160724.1"/>
    <property type="molecule type" value="Genomic_DNA"/>
</dbReference>
<accession>A0AAP0L1A6</accession>
<evidence type="ECO:0000313" key="1">
    <source>
        <dbReference type="EMBL" id="KAK9160724.1"/>
    </source>
</evidence>
<reference evidence="1 2" key="1">
    <citation type="submission" date="2024-01" db="EMBL/GenBank/DDBJ databases">
        <title>Genome assemblies of Stephania.</title>
        <authorList>
            <person name="Yang L."/>
        </authorList>
    </citation>
    <scope>NUCLEOTIDE SEQUENCE [LARGE SCALE GENOMIC DNA]</scope>
    <source>
        <strain evidence="1">YNDBR</strain>
        <tissue evidence="1">Leaf</tissue>
    </source>
</reference>
<organism evidence="1 2">
    <name type="scientific">Stephania yunnanensis</name>
    <dbReference type="NCBI Taxonomy" id="152371"/>
    <lineage>
        <taxon>Eukaryota</taxon>
        <taxon>Viridiplantae</taxon>
        <taxon>Streptophyta</taxon>
        <taxon>Embryophyta</taxon>
        <taxon>Tracheophyta</taxon>
        <taxon>Spermatophyta</taxon>
        <taxon>Magnoliopsida</taxon>
        <taxon>Ranunculales</taxon>
        <taxon>Menispermaceae</taxon>
        <taxon>Menispermoideae</taxon>
        <taxon>Cissampelideae</taxon>
        <taxon>Stephania</taxon>
    </lineage>
</organism>
<dbReference type="AlphaFoldDB" id="A0AAP0L1A6"/>
<gene>
    <name evidence="1" type="ORF">Syun_007065</name>
</gene>
<evidence type="ECO:0000313" key="2">
    <source>
        <dbReference type="Proteomes" id="UP001420932"/>
    </source>
</evidence>
<dbReference type="Proteomes" id="UP001420932">
    <property type="component" value="Unassembled WGS sequence"/>
</dbReference>
<comment type="caution">
    <text evidence="1">The sequence shown here is derived from an EMBL/GenBank/DDBJ whole genome shotgun (WGS) entry which is preliminary data.</text>
</comment>
<protein>
    <submittedName>
        <fullName evidence="1">Uncharacterized protein</fullName>
    </submittedName>
</protein>
<sequence length="70" mass="7590">MSVSASIELTSRMRRSIFICQAICCPMRIPASSASIGEQVPPGFCQPDPNSDSIEIFAVRLFINMNSPAV</sequence>
<name>A0AAP0L1A6_9MAGN</name>
<keyword evidence="2" id="KW-1185">Reference proteome</keyword>
<proteinExistence type="predicted"/>